<dbReference type="InterPro" id="IPR002347">
    <property type="entry name" value="SDR_fam"/>
</dbReference>
<dbReference type="InterPro" id="IPR020904">
    <property type="entry name" value="Sc_DH/Rdtase_CS"/>
</dbReference>
<keyword evidence="4" id="KW-1185">Reference proteome</keyword>
<dbReference type="Pfam" id="PF13561">
    <property type="entry name" value="adh_short_C2"/>
    <property type="match status" value="1"/>
</dbReference>
<dbReference type="PANTHER" id="PTHR24321">
    <property type="entry name" value="DEHYDROGENASES, SHORT CHAIN"/>
    <property type="match status" value="1"/>
</dbReference>
<dbReference type="CDD" id="cd05233">
    <property type="entry name" value="SDR_c"/>
    <property type="match status" value="1"/>
</dbReference>
<dbReference type="Gene3D" id="3.40.50.720">
    <property type="entry name" value="NAD(P)-binding Rossmann-like Domain"/>
    <property type="match status" value="1"/>
</dbReference>
<dbReference type="InterPro" id="IPR036291">
    <property type="entry name" value="NAD(P)-bd_dom_sf"/>
</dbReference>
<dbReference type="PANTHER" id="PTHR24321:SF8">
    <property type="entry name" value="ESTRADIOL 17-BETA-DEHYDROGENASE 8-RELATED"/>
    <property type="match status" value="1"/>
</dbReference>
<dbReference type="SUPFAM" id="SSF51735">
    <property type="entry name" value="NAD(P)-binding Rossmann-fold domains"/>
    <property type="match status" value="1"/>
</dbReference>
<comment type="similarity">
    <text evidence="1">Belongs to the short-chain dehydrogenases/reductases (SDR) family.</text>
</comment>
<name>A0A231GY81_9NOCA</name>
<dbReference type="NCBIfam" id="NF040491">
    <property type="entry name" value="SDR_subfam_4"/>
    <property type="match status" value="1"/>
</dbReference>
<accession>A0A231GY81</accession>
<dbReference type="EC" id="1.-.-.-" evidence="3"/>
<comment type="caution">
    <text evidence="3">The sequence shown here is derived from an EMBL/GenBank/DDBJ whole genome shotgun (WGS) entry which is preliminary data.</text>
</comment>
<dbReference type="PRINTS" id="PR00081">
    <property type="entry name" value="GDHRDH"/>
</dbReference>
<keyword evidence="2 3" id="KW-0560">Oxidoreductase</keyword>
<dbReference type="GO" id="GO:0016491">
    <property type="term" value="F:oxidoreductase activity"/>
    <property type="evidence" value="ECO:0007669"/>
    <property type="project" value="UniProtKB-KW"/>
</dbReference>
<gene>
    <name evidence="3" type="ORF">B7C42_06441</name>
</gene>
<dbReference type="NCBIfam" id="TIGR04504">
    <property type="entry name" value="SDR_subfam_2"/>
    <property type="match status" value="1"/>
</dbReference>
<dbReference type="RefSeq" id="WP_094027552.1">
    <property type="nucleotide sequence ID" value="NZ_NGAF01000019.1"/>
</dbReference>
<dbReference type="EMBL" id="NGAF01000019">
    <property type="protein sequence ID" value="OXR41548.1"/>
    <property type="molecule type" value="Genomic_DNA"/>
</dbReference>
<reference evidence="3 4" key="1">
    <citation type="submission" date="2017-07" db="EMBL/GenBank/DDBJ databases">
        <title>First draft Genome Sequence of Nocardia cerradoensis isolated from human infection.</title>
        <authorList>
            <person name="Carrasco G."/>
        </authorList>
    </citation>
    <scope>NUCLEOTIDE SEQUENCE [LARGE SCALE GENOMIC DNA]</scope>
    <source>
        <strain evidence="3 4">CNM20130759</strain>
    </source>
</reference>
<evidence type="ECO:0000313" key="4">
    <source>
        <dbReference type="Proteomes" id="UP000215506"/>
    </source>
</evidence>
<dbReference type="InterPro" id="IPR030981">
    <property type="entry name" value="SDR_subfam_2"/>
</dbReference>
<evidence type="ECO:0000256" key="1">
    <source>
        <dbReference type="ARBA" id="ARBA00006484"/>
    </source>
</evidence>
<evidence type="ECO:0000313" key="3">
    <source>
        <dbReference type="EMBL" id="OXR41548.1"/>
    </source>
</evidence>
<proteinExistence type="inferred from homology"/>
<dbReference type="PROSITE" id="PS00061">
    <property type="entry name" value="ADH_SHORT"/>
    <property type="match status" value="1"/>
</dbReference>
<dbReference type="FunFam" id="3.40.50.720:FF:000084">
    <property type="entry name" value="Short-chain dehydrogenase reductase"/>
    <property type="match status" value="1"/>
</dbReference>
<evidence type="ECO:0000256" key="2">
    <source>
        <dbReference type="ARBA" id="ARBA00023002"/>
    </source>
</evidence>
<organism evidence="3 4">
    <name type="scientific">Nocardia cerradoensis</name>
    <dbReference type="NCBI Taxonomy" id="85688"/>
    <lineage>
        <taxon>Bacteria</taxon>
        <taxon>Bacillati</taxon>
        <taxon>Actinomycetota</taxon>
        <taxon>Actinomycetes</taxon>
        <taxon>Mycobacteriales</taxon>
        <taxon>Nocardiaceae</taxon>
        <taxon>Nocardia</taxon>
    </lineage>
</organism>
<dbReference type="Proteomes" id="UP000215506">
    <property type="component" value="Unassembled WGS sequence"/>
</dbReference>
<sequence>MAPASVAIVTGAARGIGAATVHRLAAAGWRVVAVDICRDDPALGYPLGTRDQLAAVAAAHAGTVVDVEADVRDIESLGRAVELAMDRFGRLDAAVAAAAVMTGGHPLWETTHADWAPMFDIGVHGTANLARVAVPAMLARPEPRTGRFIALASAAAHHGMWHLSGYNAAKHAVVGLIKGLAHDLRGTGITATAVSPGSTRTALLTETARLYHLDTVDDFASHQLLDRILEPEEVAATIAWLCTPESAAVTGSVVHADGGFVS</sequence>
<protein>
    <submittedName>
        <fullName evidence="3">Putative oxidoreductase</fullName>
        <ecNumber evidence="3">1.-.-.-</ecNumber>
    </submittedName>
</protein>
<dbReference type="AlphaFoldDB" id="A0A231GY81"/>